<evidence type="ECO:0000313" key="2">
    <source>
        <dbReference type="EMBL" id="GAA4075161.1"/>
    </source>
</evidence>
<reference evidence="3" key="1">
    <citation type="journal article" date="2019" name="Int. J. Syst. Evol. Microbiol.">
        <title>The Global Catalogue of Microorganisms (GCM) 10K type strain sequencing project: providing services to taxonomists for standard genome sequencing and annotation.</title>
        <authorList>
            <consortium name="The Broad Institute Genomics Platform"/>
            <consortium name="The Broad Institute Genome Sequencing Center for Infectious Disease"/>
            <person name="Wu L."/>
            <person name="Ma J."/>
        </authorList>
    </citation>
    <scope>NUCLEOTIDE SEQUENCE [LARGE SCALE GENOMIC DNA]</scope>
    <source>
        <strain evidence="3">JCM 16925</strain>
    </source>
</reference>
<sequence>MREPSVRGRDTQVPMDNAAFDHPGTRTAWAKARGTIRTRLSLVTFLCVASFVTLSVLQGFGIVALPGAEKKDGGILGLVLSLLLFVYIVFLYLYVSALRSLQRVRRLLEAHPWRPIPGARRHPALKDPNGVPIQLQLNAAAGPAQSDNFMSARGAVHSRRWPEAMEYGAWYAGDVEGHGVLALPGGTDLMEVEPRR</sequence>
<feature type="transmembrane region" description="Helical" evidence="1">
    <location>
        <begin position="40"/>
        <end position="63"/>
    </location>
</feature>
<accession>A0ABP7VVA5</accession>
<protein>
    <recommendedName>
        <fullName evidence="4">DUF485 domain-containing protein</fullName>
    </recommendedName>
</protein>
<dbReference type="Proteomes" id="UP001499984">
    <property type="component" value="Unassembled WGS sequence"/>
</dbReference>
<keyword evidence="1" id="KW-0472">Membrane</keyword>
<keyword evidence="3" id="KW-1185">Reference proteome</keyword>
<name>A0ABP7VVA5_9ACTN</name>
<evidence type="ECO:0000256" key="1">
    <source>
        <dbReference type="SAM" id="Phobius"/>
    </source>
</evidence>
<keyword evidence="1" id="KW-0812">Transmembrane</keyword>
<gene>
    <name evidence="2" type="ORF">GCM10022233_61730</name>
</gene>
<evidence type="ECO:0000313" key="3">
    <source>
        <dbReference type="Proteomes" id="UP001499984"/>
    </source>
</evidence>
<feature type="transmembrane region" description="Helical" evidence="1">
    <location>
        <begin position="75"/>
        <end position="95"/>
    </location>
</feature>
<organism evidence="2 3">
    <name type="scientific">Streptomyces shaanxiensis</name>
    <dbReference type="NCBI Taxonomy" id="653357"/>
    <lineage>
        <taxon>Bacteria</taxon>
        <taxon>Bacillati</taxon>
        <taxon>Actinomycetota</taxon>
        <taxon>Actinomycetes</taxon>
        <taxon>Kitasatosporales</taxon>
        <taxon>Streptomycetaceae</taxon>
        <taxon>Streptomyces</taxon>
    </lineage>
</organism>
<evidence type="ECO:0008006" key="4">
    <source>
        <dbReference type="Google" id="ProtNLM"/>
    </source>
</evidence>
<proteinExistence type="predicted"/>
<comment type="caution">
    <text evidence="2">The sequence shown here is derived from an EMBL/GenBank/DDBJ whole genome shotgun (WGS) entry which is preliminary data.</text>
</comment>
<keyword evidence="1" id="KW-1133">Transmembrane helix</keyword>
<dbReference type="EMBL" id="BAAAZY010000019">
    <property type="protein sequence ID" value="GAA4075161.1"/>
    <property type="molecule type" value="Genomic_DNA"/>
</dbReference>